<keyword evidence="7" id="KW-1005">Bacterial flagellum biogenesis</keyword>
<reference evidence="14" key="1">
    <citation type="journal article" date="2014" name="Front. Microbiol.">
        <title>High frequency of phylogenetically diverse reductive dehalogenase-homologous genes in deep subseafloor sedimentary metagenomes.</title>
        <authorList>
            <person name="Kawai M."/>
            <person name="Futagami T."/>
            <person name="Toyoda A."/>
            <person name="Takaki Y."/>
            <person name="Nishi S."/>
            <person name="Hori S."/>
            <person name="Arai W."/>
            <person name="Tsubouchi T."/>
            <person name="Morono Y."/>
            <person name="Uchiyama I."/>
            <person name="Ito T."/>
            <person name="Fujiyama A."/>
            <person name="Inagaki F."/>
            <person name="Takami H."/>
        </authorList>
    </citation>
    <scope>NUCLEOTIDE SEQUENCE</scope>
    <source>
        <strain evidence="14">Expedition CK06-06</strain>
    </source>
</reference>
<dbReference type="PRINTS" id="PR00951">
    <property type="entry name" value="FLGBIOSNFLIP"/>
</dbReference>
<dbReference type="EMBL" id="BARU01026795">
    <property type="protein sequence ID" value="GAH66902.1"/>
    <property type="molecule type" value="Genomic_DNA"/>
</dbReference>
<evidence type="ECO:0000256" key="8">
    <source>
        <dbReference type="ARBA" id="ARBA00022927"/>
    </source>
</evidence>
<dbReference type="GO" id="GO:0009306">
    <property type="term" value="P:protein secretion"/>
    <property type="evidence" value="ECO:0007669"/>
    <property type="project" value="InterPro"/>
</dbReference>
<keyword evidence="9 13" id="KW-1133">Transmembrane helix</keyword>
<gene>
    <name evidence="14" type="ORF">S03H2_43000</name>
</gene>
<evidence type="ECO:0000256" key="10">
    <source>
        <dbReference type="ARBA" id="ARBA00023136"/>
    </source>
</evidence>
<proteinExistence type="predicted"/>
<dbReference type="InterPro" id="IPR005838">
    <property type="entry name" value="T3SS_IM_P"/>
</dbReference>
<evidence type="ECO:0000256" key="4">
    <source>
        <dbReference type="ARBA" id="ARBA00022448"/>
    </source>
</evidence>
<feature type="non-terminal residue" evidence="14">
    <location>
        <position position="215"/>
    </location>
</feature>
<evidence type="ECO:0000256" key="6">
    <source>
        <dbReference type="ARBA" id="ARBA00022692"/>
    </source>
</evidence>
<dbReference type="PANTHER" id="PTHR30587">
    <property type="entry name" value="FLAGELLAR BIOSYNTHETIC PROTEIN FLIP"/>
    <property type="match status" value="1"/>
</dbReference>
<dbReference type="PRINTS" id="PR01302">
    <property type="entry name" value="TYPE3IMPPROT"/>
</dbReference>
<dbReference type="Pfam" id="PF00813">
    <property type="entry name" value="FliP"/>
    <property type="match status" value="1"/>
</dbReference>
<comment type="subcellular location">
    <subcellularLocation>
        <location evidence="1">Bacterial flagellum basal body</location>
    </subcellularLocation>
    <subcellularLocation>
        <location evidence="2">Cell membrane</location>
        <topology evidence="2">Multi-pass membrane protein</topology>
    </subcellularLocation>
</comment>
<dbReference type="InterPro" id="IPR005837">
    <property type="entry name" value="FliP"/>
</dbReference>
<name>X1HBY3_9ZZZZ</name>
<keyword evidence="6 13" id="KW-0812">Transmembrane</keyword>
<evidence type="ECO:0000256" key="3">
    <source>
        <dbReference type="ARBA" id="ARBA00021714"/>
    </source>
</evidence>
<evidence type="ECO:0000256" key="9">
    <source>
        <dbReference type="ARBA" id="ARBA00022989"/>
    </source>
</evidence>
<keyword evidence="11" id="KW-0975">Bacterial flagellum</keyword>
<sequence>MKARLTCLVVFVTLALCAASVSADPSQGMPTLSEMSSLVQRIQGESTDTLATPIKILLLLTLLSIVPAMLMLTTAFTRIVIVLAFIRRALTTRNIPPNQVVVGLALFLSLFVMSPTMQEINARGIQPYLQGSIGAEEAIKEGVQPLREFMFGQTRESDLAFFLDMGGIEEPEAEADVPTYVLIPAFVIGELKRAFELGFVLFLPFLMVDLVVASV</sequence>
<evidence type="ECO:0000256" key="5">
    <source>
        <dbReference type="ARBA" id="ARBA00022475"/>
    </source>
</evidence>
<evidence type="ECO:0000256" key="1">
    <source>
        <dbReference type="ARBA" id="ARBA00004117"/>
    </source>
</evidence>
<dbReference type="AlphaFoldDB" id="X1HBY3"/>
<feature type="transmembrane region" description="Helical" evidence="13">
    <location>
        <begin position="98"/>
        <end position="117"/>
    </location>
</feature>
<accession>X1HBY3</accession>
<keyword evidence="5" id="KW-1003">Cell membrane</keyword>
<evidence type="ECO:0000256" key="11">
    <source>
        <dbReference type="ARBA" id="ARBA00023143"/>
    </source>
</evidence>
<organism evidence="14">
    <name type="scientific">marine sediment metagenome</name>
    <dbReference type="NCBI Taxonomy" id="412755"/>
    <lineage>
        <taxon>unclassified sequences</taxon>
        <taxon>metagenomes</taxon>
        <taxon>ecological metagenomes</taxon>
    </lineage>
</organism>
<evidence type="ECO:0000256" key="13">
    <source>
        <dbReference type="SAM" id="Phobius"/>
    </source>
</evidence>
<evidence type="ECO:0000256" key="7">
    <source>
        <dbReference type="ARBA" id="ARBA00022795"/>
    </source>
</evidence>
<keyword evidence="10 13" id="KW-0472">Membrane</keyword>
<protein>
    <recommendedName>
        <fullName evidence="3">Flagellar biosynthetic protein FliP</fullName>
    </recommendedName>
</protein>
<keyword evidence="8" id="KW-0653">Protein transport</keyword>
<feature type="transmembrane region" description="Helical" evidence="13">
    <location>
        <begin position="56"/>
        <end position="86"/>
    </location>
</feature>
<dbReference type="GO" id="GO:0005886">
    <property type="term" value="C:plasma membrane"/>
    <property type="evidence" value="ECO:0007669"/>
    <property type="project" value="UniProtKB-SubCell"/>
</dbReference>
<evidence type="ECO:0000313" key="14">
    <source>
        <dbReference type="EMBL" id="GAH66902.1"/>
    </source>
</evidence>
<dbReference type="GO" id="GO:0009425">
    <property type="term" value="C:bacterial-type flagellum basal body"/>
    <property type="evidence" value="ECO:0007669"/>
    <property type="project" value="UniProtKB-SubCell"/>
</dbReference>
<evidence type="ECO:0000256" key="2">
    <source>
        <dbReference type="ARBA" id="ARBA00004651"/>
    </source>
</evidence>
<dbReference type="GO" id="GO:0044781">
    <property type="term" value="P:bacterial-type flagellum organization"/>
    <property type="evidence" value="ECO:0007669"/>
    <property type="project" value="UniProtKB-KW"/>
</dbReference>
<evidence type="ECO:0000256" key="12">
    <source>
        <dbReference type="ARBA" id="ARBA00023225"/>
    </source>
</evidence>
<keyword evidence="12" id="KW-1006">Bacterial flagellum protein export</keyword>
<keyword evidence="4" id="KW-0813">Transport</keyword>
<comment type="caution">
    <text evidence="14">The sequence shown here is derived from an EMBL/GenBank/DDBJ whole genome shotgun (WGS) entry which is preliminary data.</text>
</comment>
<dbReference type="PANTHER" id="PTHR30587:SF0">
    <property type="entry name" value="FLAGELLAR BIOSYNTHETIC PROTEIN FLIP"/>
    <property type="match status" value="1"/>
</dbReference>